<evidence type="ECO:0000313" key="2">
    <source>
        <dbReference type="EMBL" id="VVC30833.1"/>
    </source>
</evidence>
<feature type="compositionally biased region" description="Basic residues" evidence="1">
    <location>
        <begin position="86"/>
        <end position="97"/>
    </location>
</feature>
<feature type="non-terminal residue" evidence="2">
    <location>
        <position position="1"/>
    </location>
</feature>
<organism evidence="2 3">
    <name type="scientific">Cinara cedri</name>
    <dbReference type="NCBI Taxonomy" id="506608"/>
    <lineage>
        <taxon>Eukaryota</taxon>
        <taxon>Metazoa</taxon>
        <taxon>Ecdysozoa</taxon>
        <taxon>Arthropoda</taxon>
        <taxon>Hexapoda</taxon>
        <taxon>Insecta</taxon>
        <taxon>Pterygota</taxon>
        <taxon>Neoptera</taxon>
        <taxon>Paraneoptera</taxon>
        <taxon>Hemiptera</taxon>
        <taxon>Sternorrhyncha</taxon>
        <taxon>Aphidomorpha</taxon>
        <taxon>Aphidoidea</taxon>
        <taxon>Aphididae</taxon>
        <taxon>Lachninae</taxon>
        <taxon>Cinara</taxon>
    </lineage>
</organism>
<sequence>GKSWVWQYVKSVENNCNLCDEDDNNEFSCPGGTTGSLGRHLSTIHVLIVNAVNNEEQLSTHDEQQPENDSDEVMDIDETNKETKKNGRSRKRKRRGNIHYQNINNGNNSCSRDWCEIINRA</sequence>
<protein>
    <submittedName>
        <fullName evidence="2">Uncharacterized protein</fullName>
    </submittedName>
</protein>
<dbReference type="EMBL" id="CABPRJ010000541">
    <property type="protein sequence ID" value="VVC30833.1"/>
    <property type="molecule type" value="Genomic_DNA"/>
</dbReference>
<evidence type="ECO:0000313" key="3">
    <source>
        <dbReference type="Proteomes" id="UP000325440"/>
    </source>
</evidence>
<dbReference type="AlphaFoldDB" id="A0A5E4MIV8"/>
<dbReference type="Proteomes" id="UP000325440">
    <property type="component" value="Unassembled WGS sequence"/>
</dbReference>
<feature type="compositionally biased region" description="Acidic residues" evidence="1">
    <location>
        <begin position="65"/>
        <end position="77"/>
    </location>
</feature>
<gene>
    <name evidence="2" type="ORF">CINCED_3A000569</name>
</gene>
<feature type="region of interest" description="Disordered" evidence="1">
    <location>
        <begin position="55"/>
        <end position="102"/>
    </location>
</feature>
<keyword evidence="3" id="KW-1185">Reference proteome</keyword>
<proteinExistence type="predicted"/>
<reference evidence="2 3" key="1">
    <citation type="submission" date="2019-08" db="EMBL/GenBank/DDBJ databases">
        <authorList>
            <person name="Alioto T."/>
            <person name="Alioto T."/>
            <person name="Gomez Garrido J."/>
        </authorList>
    </citation>
    <scope>NUCLEOTIDE SEQUENCE [LARGE SCALE GENOMIC DNA]</scope>
</reference>
<dbReference type="OrthoDB" id="6614575at2759"/>
<accession>A0A5E4MIV8</accession>
<evidence type="ECO:0000256" key="1">
    <source>
        <dbReference type="SAM" id="MobiDB-lite"/>
    </source>
</evidence>
<name>A0A5E4MIV8_9HEMI</name>